<dbReference type="Proteomes" id="UP000640786">
    <property type="component" value="Unassembled WGS sequence"/>
</dbReference>
<accession>A0ABR8R427</accession>
<reference evidence="1 2" key="1">
    <citation type="submission" date="2020-08" db="EMBL/GenBank/DDBJ databases">
        <title>A Genomic Blueprint of the Chicken Gut Microbiome.</title>
        <authorList>
            <person name="Gilroy R."/>
            <person name="Ravi A."/>
            <person name="Getino M."/>
            <person name="Pursley I."/>
            <person name="Horton D.L."/>
            <person name="Alikhan N.-F."/>
            <person name="Baker D."/>
            <person name="Gharbi K."/>
            <person name="Hall N."/>
            <person name="Watson M."/>
            <person name="Adriaenssens E.M."/>
            <person name="Foster-Nyarko E."/>
            <person name="Jarju S."/>
            <person name="Secka A."/>
            <person name="Antonio M."/>
            <person name="Oren A."/>
            <person name="Chaudhuri R."/>
            <person name="La Ragione R.M."/>
            <person name="Hildebrand F."/>
            <person name="Pallen M.J."/>
        </authorList>
    </citation>
    <scope>NUCLEOTIDE SEQUENCE [LARGE SCALE GENOMIC DNA]</scope>
    <source>
        <strain evidence="1 2">Sa2BUA9</strain>
    </source>
</reference>
<gene>
    <name evidence="1" type="ORF">H9650_00045</name>
</gene>
<proteinExistence type="predicted"/>
<comment type="caution">
    <text evidence="1">The sequence shown here is derived from an EMBL/GenBank/DDBJ whole genome shotgun (WGS) entry which is preliminary data.</text>
</comment>
<keyword evidence="2" id="KW-1185">Reference proteome</keyword>
<protein>
    <recommendedName>
        <fullName evidence="3">DUF4177 domain-containing protein</fullName>
    </recommendedName>
</protein>
<evidence type="ECO:0008006" key="3">
    <source>
        <dbReference type="Google" id="ProtNLM"/>
    </source>
</evidence>
<evidence type="ECO:0000313" key="1">
    <source>
        <dbReference type="EMBL" id="MBD7942501.1"/>
    </source>
</evidence>
<organism evidence="1 2">
    <name type="scientific">Psychrobacillus faecigallinarum</name>
    <dbReference type="NCBI Taxonomy" id="2762235"/>
    <lineage>
        <taxon>Bacteria</taxon>
        <taxon>Bacillati</taxon>
        <taxon>Bacillota</taxon>
        <taxon>Bacilli</taxon>
        <taxon>Bacillales</taxon>
        <taxon>Bacillaceae</taxon>
        <taxon>Psychrobacillus</taxon>
    </lineage>
</organism>
<dbReference type="EMBL" id="JACSQO010000001">
    <property type="protein sequence ID" value="MBD7942501.1"/>
    <property type="molecule type" value="Genomic_DNA"/>
</dbReference>
<evidence type="ECO:0000313" key="2">
    <source>
        <dbReference type="Proteomes" id="UP000640786"/>
    </source>
</evidence>
<sequence length="54" mass="6726">MQQIFRNRKIEKAHTRRELEKTIAENEKRGWKQISEIREDYGNYQVLMKFTNIR</sequence>
<dbReference type="RefSeq" id="WP_191696285.1">
    <property type="nucleotide sequence ID" value="NZ_JACSQO010000001.1"/>
</dbReference>
<name>A0ABR8R427_9BACI</name>